<dbReference type="Pfam" id="PF00891">
    <property type="entry name" value="Methyltransf_2"/>
    <property type="match status" value="1"/>
</dbReference>
<evidence type="ECO:0000256" key="2">
    <source>
        <dbReference type="ARBA" id="ARBA00022679"/>
    </source>
</evidence>
<evidence type="ECO:0000259" key="4">
    <source>
        <dbReference type="Pfam" id="PF00891"/>
    </source>
</evidence>
<accession>A0A7R7MYK7</accession>
<evidence type="ECO:0000313" key="5">
    <source>
        <dbReference type="EMBL" id="BCP02166.1"/>
    </source>
</evidence>
<reference evidence="5 6" key="1">
    <citation type="submission" date="2020-12" db="EMBL/GenBank/DDBJ databases">
        <title>Genome sequence of clinical Mycobacterium intracellulare strains.</title>
        <authorList>
            <person name="Tateishi Y."/>
            <person name="Matsumoto S."/>
            <person name="Fukushima Y."/>
            <person name="Nakajima C."/>
            <person name="Suzuki Y."/>
        </authorList>
    </citation>
    <scope>NUCLEOTIDE SEQUENCE [LARGE SCALE GENOMIC DNA]</scope>
    <source>
        <strain evidence="5 6">M018</strain>
    </source>
</reference>
<dbReference type="Gene3D" id="3.40.50.150">
    <property type="entry name" value="Vaccinia Virus protein VP39"/>
    <property type="match status" value="1"/>
</dbReference>
<keyword evidence="2" id="KW-0808">Transferase</keyword>
<dbReference type="PANTHER" id="PTHR43712">
    <property type="entry name" value="PUTATIVE (AFU_ORTHOLOGUE AFUA_4G14580)-RELATED"/>
    <property type="match status" value="1"/>
</dbReference>
<gene>
    <name evidence="5" type="ORF">MINTM018_49350</name>
</gene>
<dbReference type="PANTHER" id="PTHR43712:SF2">
    <property type="entry name" value="O-METHYLTRANSFERASE CICE"/>
    <property type="match status" value="1"/>
</dbReference>
<name>A0A7R7MYK7_MYCIT</name>
<evidence type="ECO:0000313" key="6">
    <source>
        <dbReference type="Proteomes" id="UP000595205"/>
    </source>
</evidence>
<protein>
    <recommendedName>
        <fullName evidence="4">O-methyltransferase C-terminal domain-containing protein</fullName>
    </recommendedName>
</protein>
<dbReference type="AlphaFoldDB" id="A0A7R7MYK7"/>
<sequence length="139" mass="14880">MLFDLPEAVEGAPPVLTGHGVADRVTVTGGSFFESVPAADAYVMKNVIHDWPDDKAVAILGTVKAAAPPGATLLLLEMVVPDHDREFLGHYADMEMLVMAGALERSLTQWTDLLRQGGFRLQRVVQTAGPLCVIEAVPS</sequence>
<feature type="domain" description="O-methyltransferase C-terminal" evidence="4">
    <location>
        <begin position="1"/>
        <end position="120"/>
    </location>
</feature>
<dbReference type="InterPro" id="IPR016461">
    <property type="entry name" value="COMT-like"/>
</dbReference>
<evidence type="ECO:0000256" key="1">
    <source>
        <dbReference type="ARBA" id="ARBA00022603"/>
    </source>
</evidence>
<dbReference type="Proteomes" id="UP000595205">
    <property type="component" value="Chromosome"/>
</dbReference>
<keyword evidence="3" id="KW-0949">S-adenosyl-L-methionine</keyword>
<dbReference type="InterPro" id="IPR001077">
    <property type="entry name" value="COMT_C"/>
</dbReference>
<keyword evidence="1" id="KW-0489">Methyltransferase</keyword>
<dbReference type="PROSITE" id="PS51683">
    <property type="entry name" value="SAM_OMT_II"/>
    <property type="match status" value="1"/>
</dbReference>
<organism evidence="5 6">
    <name type="scientific">Mycobacterium intracellulare</name>
    <dbReference type="NCBI Taxonomy" id="1767"/>
    <lineage>
        <taxon>Bacteria</taxon>
        <taxon>Bacillati</taxon>
        <taxon>Actinomycetota</taxon>
        <taxon>Actinomycetes</taxon>
        <taxon>Mycobacteriales</taxon>
        <taxon>Mycobacteriaceae</taxon>
        <taxon>Mycobacterium</taxon>
        <taxon>Mycobacterium avium complex (MAC)</taxon>
    </lineage>
</organism>
<dbReference type="SUPFAM" id="SSF53335">
    <property type="entry name" value="S-adenosyl-L-methionine-dependent methyltransferases"/>
    <property type="match status" value="1"/>
</dbReference>
<proteinExistence type="predicted"/>
<dbReference type="EMBL" id="AP024255">
    <property type="protein sequence ID" value="BCP02166.1"/>
    <property type="molecule type" value="Genomic_DNA"/>
</dbReference>
<dbReference type="InterPro" id="IPR029063">
    <property type="entry name" value="SAM-dependent_MTases_sf"/>
</dbReference>
<dbReference type="GO" id="GO:0032259">
    <property type="term" value="P:methylation"/>
    <property type="evidence" value="ECO:0007669"/>
    <property type="project" value="UniProtKB-KW"/>
</dbReference>
<evidence type="ECO:0000256" key="3">
    <source>
        <dbReference type="ARBA" id="ARBA00022691"/>
    </source>
</evidence>
<dbReference type="GO" id="GO:0008171">
    <property type="term" value="F:O-methyltransferase activity"/>
    <property type="evidence" value="ECO:0007669"/>
    <property type="project" value="InterPro"/>
</dbReference>